<organism evidence="1">
    <name type="scientific">Siphoviridae sp. ctwhn18</name>
    <dbReference type="NCBI Taxonomy" id="2825733"/>
    <lineage>
        <taxon>Viruses</taxon>
        <taxon>Duplodnaviria</taxon>
        <taxon>Heunggongvirae</taxon>
        <taxon>Uroviricota</taxon>
        <taxon>Caudoviricetes</taxon>
    </lineage>
</organism>
<protein>
    <submittedName>
        <fullName evidence="1">Major tail protein</fullName>
    </submittedName>
</protein>
<reference evidence="1" key="1">
    <citation type="journal article" date="2021" name="Proc. Natl. Acad. Sci. U.S.A.">
        <title>A Catalog of Tens of Thousands of Viruses from Human Metagenomes Reveals Hidden Associations with Chronic Diseases.</title>
        <authorList>
            <person name="Tisza M.J."/>
            <person name="Buck C.B."/>
        </authorList>
    </citation>
    <scope>NUCLEOTIDE SEQUENCE</scope>
    <source>
        <strain evidence="1">Ctwhn18</strain>
    </source>
</reference>
<sequence length="149" mass="15780">MSEKTGVFPCYENQFKVDKTGGDGATEGNLATIADMESYSVSIDGNVEEWKPYDQEGWTRRLMTGKSITISVSGKRNIGDAGNDYINGLALKTGAAATTTFVWTFPDGAKLTMKAVISVTEWCSGDSTAVGPLAFDAASDGKPTFTPAT</sequence>
<proteinExistence type="predicted"/>
<evidence type="ECO:0000313" key="1">
    <source>
        <dbReference type="EMBL" id="DAD99861.1"/>
    </source>
</evidence>
<dbReference type="EMBL" id="BK015295">
    <property type="protein sequence ID" value="DAD99861.1"/>
    <property type="molecule type" value="Genomic_DNA"/>
</dbReference>
<dbReference type="NCBIfam" id="NF047353">
    <property type="entry name" value="tube_lmo2291"/>
    <property type="match status" value="1"/>
</dbReference>
<accession>A0A8S5NYG8</accession>
<name>A0A8S5NYG8_9CAUD</name>